<evidence type="ECO:0000313" key="3">
    <source>
        <dbReference type="Proteomes" id="UP000827721"/>
    </source>
</evidence>
<dbReference type="InterPro" id="IPR012438">
    <property type="entry name" value="DUF1639"/>
</dbReference>
<accession>A0ABQ8I3E8</accession>
<name>A0ABQ8I3E8_9ROSI</name>
<evidence type="ECO:0000256" key="1">
    <source>
        <dbReference type="SAM" id="MobiDB-lite"/>
    </source>
</evidence>
<organism evidence="2 3">
    <name type="scientific">Xanthoceras sorbifolium</name>
    <dbReference type="NCBI Taxonomy" id="99658"/>
    <lineage>
        <taxon>Eukaryota</taxon>
        <taxon>Viridiplantae</taxon>
        <taxon>Streptophyta</taxon>
        <taxon>Embryophyta</taxon>
        <taxon>Tracheophyta</taxon>
        <taxon>Spermatophyta</taxon>
        <taxon>Magnoliopsida</taxon>
        <taxon>eudicotyledons</taxon>
        <taxon>Gunneridae</taxon>
        <taxon>Pentapetalae</taxon>
        <taxon>rosids</taxon>
        <taxon>malvids</taxon>
        <taxon>Sapindales</taxon>
        <taxon>Sapindaceae</taxon>
        <taxon>Xanthoceroideae</taxon>
        <taxon>Xanthoceras</taxon>
    </lineage>
</organism>
<dbReference type="PANTHER" id="PTHR33130:SF43">
    <property type="entry name" value="OS01G0688600 PROTEIN"/>
    <property type="match status" value="1"/>
</dbReference>
<comment type="caution">
    <text evidence="2">The sequence shown here is derived from an EMBL/GenBank/DDBJ whole genome shotgun (WGS) entry which is preliminary data.</text>
</comment>
<reference evidence="2 3" key="1">
    <citation type="submission" date="2021-02" db="EMBL/GenBank/DDBJ databases">
        <title>Plant Genome Project.</title>
        <authorList>
            <person name="Zhang R.-G."/>
        </authorList>
    </citation>
    <scope>NUCLEOTIDE SEQUENCE [LARGE SCALE GENOMIC DNA]</scope>
    <source>
        <tissue evidence="2">Leaves</tissue>
    </source>
</reference>
<protein>
    <submittedName>
        <fullName evidence="2">Uncharacterized protein</fullName>
    </submittedName>
</protein>
<proteinExistence type="predicted"/>
<gene>
    <name evidence="2" type="ORF">JRO89_XS05G0259900</name>
</gene>
<evidence type="ECO:0000313" key="2">
    <source>
        <dbReference type="EMBL" id="KAH7571145.1"/>
    </source>
</evidence>
<feature type="compositionally biased region" description="Low complexity" evidence="1">
    <location>
        <begin position="181"/>
        <end position="197"/>
    </location>
</feature>
<dbReference type="Proteomes" id="UP000827721">
    <property type="component" value="Unassembled WGS sequence"/>
</dbReference>
<keyword evidence="3" id="KW-1185">Reference proteome</keyword>
<dbReference type="EMBL" id="JAFEMO010000005">
    <property type="protein sequence ID" value="KAH7571145.1"/>
    <property type="molecule type" value="Genomic_DNA"/>
</dbReference>
<feature type="region of interest" description="Disordered" evidence="1">
    <location>
        <begin position="181"/>
        <end position="219"/>
    </location>
</feature>
<dbReference type="Pfam" id="PF07797">
    <property type="entry name" value="DUF1639"/>
    <property type="match status" value="1"/>
</dbReference>
<sequence>MVFSCVREEGESMAMAPERSSKPLHNFTLPCTLKWGHQRHLRCMKVQDLSTTSAAAVDHRPVRRRTSPSRLSGFSEASRRGERVLMFQTTRTDGGVVRGREEEEEEEGIEAVREKIMNDLKTAADQMKDAILREETVSDYEREEEEEFPVSAAPAAAAAAAAAQDTVRPWNLRTRRAACKAPLGGPAAASSPASKGLLKIEERKPSSSSSPMRSEVVVGAKSPRVLRGAEKEVKKERPKFSVALTKKEIEEDFMELLNHRPPRRPKKRPRPVQKQLDSLFPGLWLTEVTPDSYKVPELPENGKVVTVAAAAAACSGEFQGFSWLTSAVRVTNSSSLLDVLRACQSILPPQELEELLFSQRFTFIGLEANRVADGLAKMAKNLLEEVIWLEEFPPCVAKIVLEEFSV</sequence>
<dbReference type="PANTHER" id="PTHR33130">
    <property type="entry name" value="PUTATIVE (DUF1639)-RELATED"/>
    <property type="match status" value="1"/>
</dbReference>